<evidence type="ECO:0000313" key="3">
    <source>
        <dbReference type="Proteomes" id="UP000619479"/>
    </source>
</evidence>
<keyword evidence="3" id="KW-1185">Reference proteome</keyword>
<evidence type="ECO:0000256" key="1">
    <source>
        <dbReference type="SAM" id="MobiDB-lite"/>
    </source>
</evidence>
<reference evidence="2" key="1">
    <citation type="submission" date="2021-01" db="EMBL/GenBank/DDBJ databases">
        <title>Whole genome shotgun sequence of Actinoplanes cyaneus NBRC 14990.</title>
        <authorList>
            <person name="Komaki H."/>
            <person name="Tamura T."/>
        </authorList>
    </citation>
    <scope>NUCLEOTIDE SEQUENCE</scope>
    <source>
        <strain evidence="2">NBRC 14990</strain>
    </source>
</reference>
<dbReference type="InterPro" id="IPR011990">
    <property type="entry name" value="TPR-like_helical_dom_sf"/>
</dbReference>
<sequence>MLRSRLDRIRALRATIAADPRDLDARRRLVEQYLDNQHGDPDVRRWTALALAELHRILALQRSTPGTGELDLLRTRSAILAVRDDVTPAEWVADAEETLATRERVLGPLHRDTLDAVSRLSALTPEPGRSELRDRCVSGLEALLAAEPDALWVRLRLGHMYEKDHPARAREHRRLAIAGWERIAAERDSRLGPVDPSTVDARQFRADLAEAFGGQEGERVREAERILADHVRLLGTDHPATTRARVEVVRARGHGDPAGVALAEEWIGPAFAAPSPDFEAVRWLRHTILVHYSLTGRGDEIGAIAARYPLPAEDDLQPGDPGYPETDDDI</sequence>
<feature type="region of interest" description="Disordered" evidence="1">
    <location>
        <begin position="311"/>
        <end position="330"/>
    </location>
</feature>
<protein>
    <recommendedName>
        <fullName evidence="4">Tetratricopeptide repeat protein</fullName>
    </recommendedName>
</protein>
<accession>A0A919M4V8</accession>
<comment type="caution">
    <text evidence="2">The sequence shown here is derived from an EMBL/GenBank/DDBJ whole genome shotgun (WGS) entry which is preliminary data.</text>
</comment>
<dbReference type="Proteomes" id="UP000619479">
    <property type="component" value="Unassembled WGS sequence"/>
</dbReference>
<dbReference type="RefSeq" id="WP_203738196.1">
    <property type="nucleotide sequence ID" value="NZ_BAAAUC010000021.1"/>
</dbReference>
<dbReference type="EMBL" id="BOMH01000004">
    <property type="protein sequence ID" value="GID62719.1"/>
    <property type="molecule type" value="Genomic_DNA"/>
</dbReference>
<name>A0A919M4V8_9ACTN</name>
<organism evidence="2 3">
    <name type="scientific">Actinoplanes cyaneus</name>
    <dbReference type="NCBI Taxonomy" id="52696"/>
    <lineage>
        <taxon>Bacteria</taxon>
        <taxon>Bacillati</taxon>
        <taxon>Actinomycetota</taxon>
        <taxon>Actinomycetes</taxon>
        <taxon>Micromonosporales</taxon>
        <taxon>Micromonosporaceae</taxon>
        <taxon>Actinoplanes</taxon>
    </lineage>
</organism>
<gene>
    <name evidence="2" type="ORF">Acy02nite_06000</name>
</gene>
<dbReference type="Gene3D" id="1.25.40.10">
    <property type="entry name" value="Tetratricopeptide repeat domain"/>
    <property type="match status" value="1"/>
</dbReference>
<dbReference type="AlphaFoldDB" id="A0A919M4V8"/>
<evidence type="ECO:0008006" key="4">
    <source>
        <dbReference type="Google" id="ProtNLM"/>
    </source>
</evidence>
<proteinExistence type="predicted"/>
<evidence type="ECO:0000313" key="2">
    <source>
        <dbReference type="EMBL" id="GID62719.1"/>
    </source>
</evidence>